<organism evidence="1 2">
    <name type="scientific">Datura stramonium</name>
    <name type="common">Jimsonweed</name>
    <name type="synonym">Common thornapple</name>
    <dbReference type="NCBI Taxonomy" id="4076"/>
    <lineage>
        <taxon>Eukaryota</taxon>
        <taxon>Viridiplantae</taxon>
        <taxon>Streptophyta</taxon>
        <taxon>Embryophyta</taxon>
        <taxon>Tracheophyta</taxon>
        <taxon>Spermatophyta</taxon>
        <taxon>Magnoliopsida</taxon>
        <taxon>eudicotyledons</taxon>
        <taxon>Gunneridae</taxon>
        <taxon>Pentapetalae</taxon>
        <taxon>asterids</taxon>
        <taxon>lamiids</taxon>
        <taxon>Solanales</taxon>
        <taxon>Solanaceae</taxon>
        <taxon>Solanoideae</taxon>
        <taxon>Datureae</taxon>
        <taxon>Datura</taxon>
    </lineage>
</organism>
<dbReference type="SUPFAM" id="SSF53474">
    <property type="entry name" value="alpha/beta-Hydrolases"/>
    <property type="match status" value="1"/>
</dbReference>
<dbReference type="InterPro" id="IPR045889">
    <property type="entry name" value="MES/HNL"/>
</dbReference>
<proteinExistence type="predicted"/>
<dbReference type="Proteomes" id="UP000823775">
    <property type="component" value="Unassembled WGS sequence"/>
</dbReference>
<dbReference type="EMBL" id="JACEIK010000489">
    <property type="protein sequence ID" value="MCD7457990.1"/>
    <property type="molecule type" value="Genomic_DNA"/>
</dbReference>
<evidence type="ECO:0000313" key="1">
    <source>
        <dbReference type="EMBL" id="MCD7457990.1"/>
    </source>
</evidence>
<gene>
    <name evidence="1" type="ORF">HAX54_036737</name>
</gene>
<feature type="non-terminal residue" evidence="1">
    <location>
        <position position="1"/>
    </location>
</feature>
<keyword evidence="2" id="KW-1185">Reference proteome</keyword>
<name>A0ABS8SGP7_DATST</name>
<accession>A0ABS8SGP7</accession>
<protein>
    <submittedName>
        <fullName evidence="1">Uncharacterized protein</fullName>
    </submittedName>
</protein>
<dbReference type="Gene3D" id="3.40.50.1820">
    <property type="entry name" value="alpha/beta hydrolase"/>
    <property type="match status" value="1"/>
</dbReference>
<evidence type="ECO:0000313" key="2">
    <source>
        <dbReference type="Proteomes" id="UP000823775"/>
    </source>
</evidence>
<reference evidence="1 2" key="1">
    <citation type="journal article" date="2021" name="BMC Genomics">
        <title>Datura genome reveals duplications of psychoactive alkaloid biosynthetic genes and high mutation rate following tissue culture.</title>
        <authorList>
            <person name="Rajewski A."/>
            <person name="Carter-House D."/>
            <person name="Stajich J."/>
            <person name="Litt A."/>
        </authorList>
    </citation>
    <scope>NUCLEOTIDE SEQUENCE [LARGE SCALE GENOMIC DNA]</scope>
    <source>
        <strain evidence="1">AR-01</strain>
    </source>
</reference>
<dbReference type="PANTHER" id="PTHR10992">
    <property type="entry name" value="METHYLESTERASE FAMILY MEMBER"/>
    <property type="match status" value="1"/>
</dbReference>
<dbReference type="PANTHER" id="PTHR10992:SF1002">
    <property type="entry name" value="SALICYLIC ACID-BINDING PROTEIN 2-LIKE"/>
    <property type="match status" value="1"/>
</dbReference>
<dbReference type="InterPro" id="IPR029058">
    <property type="entry name" value="AB_hydrolase_fold"/>
</dbReference>
<sequence>DLALATTLVRPIYLYSPEDVSKEIVPSSKRYGSVRRVFVGAAEDKILMKEFQQWMIEKNPPDEVEEISGSDHMAMMSKPLQLFTLLLRIAKM</sequence>
<comment type="caution">
    <text evidence="1">The sequence shown here is derived from an EMBL/GenBank/DDBJ whole genome shotgun (WGS) entry which is preliminary data.</text>
</comment>